<dbReference type="Proteomes" id="UP000324748">
    <property type="component" value="Unassembled WGS sequence"/>
</dbReference>
<organism evidence="1 2">
    <name type="scientific">Puccinia graminis f. sp. tritici</name>
    <dbReference type="NCBI Taxonomy" id="56615"/>
    <lineage>
        <taxon>Eukaryota</taxon>
        <taxon>Fungi</taxon>
        <taxon>Dikarya</taxon>
        <taxon>Basidiomycota</taxon>
        <taxon>Pucciniomycotina</taxon>
        <taxon>Pucciniomycetes</taxon>
        <taxon>Pucciniales</taxon>
        <taxon>Pucciniaceae</taxon>
        <taxon>Puccinia</taxon>
    </lineage>
</organism>
<evidence type="ECO:0000313" key="1">
    <source>
        <dbReference type="EMBL" id="KAA1112573.1"/>
    </source>
</evidence>
<dbReference type="AlphaFoldDB" id="A0A5B0QHT8"/>
<keyword evidence="2" id="KW-1185">Reference proteome</keyword>
<sequence>MCGPRGDRGRDHPPEISEGFSPRCSAQLFGCTIPSGLEPNCNRSNTILSGLLGVSSSQNRGRFSAKSEILTREDVHGLYPDEIEGVGACLTLIAGAMPI</sequence>
<name>A0A5B0QHT8_PUCGR</name>
<gene>
    <name evidence="1" type="ORF">PGT21_002412</name>
</gene>
<comment type="caution">
    <text evidence="1">The sequence shown here is derived from an EMBL/GenBank/DDBJ whole genome shotgun (WGS) entry which is preliminary data.</text>
</comment>
<accession>A0A5B0QHT8</accession>
<proteinExistence type="predicted"/>
<evidence type="ECO:0000313" key="2">
    <source>
        <dbReference type="Proteomes" id="UP000324748"/>
    </source>
</evidence>
<dbReference type="EMBL" id="VSWC01000015">
    <property type="protein sequence ID" value="KAA1112573.1"/>
    <property type="molecule type" value="Genomic_DNA"/>
</dbReference>
<protein>
    <submittedName>
        <fullName evidence="1">Uncharacterized protein</fullName>
    </submittedName>
</protein>
<reference evidence="1 2" key="1">
    <citation type="submission" date="2019-05" db="EMBL/GenBank/DDBJ databases">
        <title>Emergence of the Ug99 lineage of the wheat stem rust pathogen through somatic hybridization.</title>
        <authorList>
            <person name="Li F."/>
            <person name="Upadhyaya N.M."/>
            <person name="Sperschneider J."/>
            <person name="Matny O."/>
            <person name="Nguyen-Phuc H."/>
            <person name="Mago R."/>
            <person name="Raley C."/>
            <person name="Miller M.E."/>
            <person name="Silverstein K.A.T."/>
            <person name="Henningsen E."/>
            <person name="Hirsch C.D."/>
            <person name="Visser B."/>
            <person name="Pretorius Z.A."/>
            <person name="Steffenson B.J."/>
            <person name="Schwessinger B."/>
            <person name="Dodds P.N."/>
            <person name="Figueroa M."/>
        </authorList>
    </citation>
    <scope>NUCLEOTIDE SEQUENCE [LARGE SCALE GENOMIC DNA]</scope>
    <source>
        <strain evidence="1">21-0</strain>
    </source>
</reference>